<keyword evidence="10" id="KW-0175">Coiled coil</keyword>
<keyword evidence="8" id="KW-0997">Cell inner membrane</keyword>
<dbReference type="EMBL" id="QEKQ01000001">
    <property type="protein sequence ID" value="PVY78819.1"/>
    <property type="molecule type" value="Genomic_DNA"/>
</dbReference>
<dbReference type="OrthoDB" id="5298556at2"/>
<evidence type="ECO:0000256" key="2">
    <source>
        <dbReference type="ARBA" id="ARBA00022475"/>
    </source>
</evidence>
<name>A0A2A2I417_9GAMM</name>
<keyword evidence="7 8" id="KW-0131">Cell cycle</keyword>
<organism evidence="11 13">
    <name type="scientific">Tamilnaduibacter salinus</name>
    <dbReference type="NCBI Taxonomy" id="1484056"/>
    <lineage>
        <taxon>Bacteria</taxon>
        <taxon>Pseudomonadati</taxon>
        <taxon>Pseudomonadota</taxon>
        <taxon>Gammaproteobacteria</taxon>
        <taxon>Pseudomonadales</taxon>
        <taxon>Marinobacteraceae</taxon>
        <taxon>Tamilnaduibacter</taxon>
    </lineage>
</organism>
<comment type="similarity">
    <text evidence="8">Belongs to the FtsL family.</text>
</comment>
<proteinExistence type="inferred from homology"/>
<dbReference type="RefSeq" id="WP_095610938.1">
    <property type="nucleotide sequence ID" value="NZ_NMPM01000041.1"/>
</dbReference>
<dbReference type="Proteomes" id="UP000218332">
    <property type="component" value="Unassembled WGS sequence"/>
</dbReference>
<evidence type="ECO:0000256" key="6">
    <source>
        <dbReference type="ARBA" id="ARBA00023136"/>
    </source>
</evidence>
<feature type="transmembrane region" description="Helical" evidence="8">
    <location>
        <begin position="43"/>
        <end position="62"/>
    </location>
</feature>
<feature type="coiled-coil region" evidence="10">
    <location>
        <begin position="67"/>
        <end position="94"/>
    </location>
</feature>
<evidence type="ECO:0000256" key="8">
    <source>
        <dbReference type="HAMAP-Rule" id="MF_00910"/>
    </source>
</evidence>
<dbReference type="GO" id="GO:0032153">
    <property type="term" value="C:cell division site"/>
    <property type="evidence" value="ECO:0007669"/>
    <property type="project" value="UniProtKB-UniRule"/>
</dbReference>
<protein>
    <recommendedName>
        <fullName evidence="8 9">Cell division protein FtsL</fullName>
    </recommendedName>
</protein>
<reference evidence="11 13" key="1">
    <citation type="submission" date="2017-07" db="EMBL/GenBank/DDBJ databases">
        <title>Tamlnaduibacter salinus (Mi-7) genome sequencing.</title>
        <authorList>
            <person name="Verma A."/>
            <person name="Krishnamurthi S."/>
        </authorList>
    </citation>
    <scope>NUCLEOTIDE SEQUENCE [LARGE SCALE GENOMIC DNA]</scope>
    <source>
        <strain evidence="11 13">Mi-7</strain>
    </source>
</reference>
<evidence type="ECO:0000256" key="1">
    <source>
        <dbReference type="ARBA" id="ARBA00004401"/>
    </source>
</evidence>
<evidence type="ECO:0000313" key="13">
    <source>
        <dbReference type="Proteomes" id="UP000218332"/>
    </source>
</evidence>
<evidence type="ECO:0000256" key="5">
    <source>
        <dbReference type="ARBA" id="ARBA00022989"/>
    </source>
</evidence>
<dbReference type="PANTHER" id="PTHR37479:SF1">
    <property type="entry name" value="CELL DIVISION PROTEIN FTSL"/>
    <property type="match status" value="1"/>
</dbReference>
<keyword evidence="5 8" id="KW-1133">Transmembrane helix</keyword>
<evidence type="ECO:0000313" key="12">
    <source>
        <dbReference type="EMBL" id="PVY78819.1"/>
    </source>
</evidence>
<dbReference type="GO" id="GO:0005886">
    <property type="term" value="C:plasma membrane"/>
    <property type="evidence" value="ECO:0007669"/>
    <property type="project" value="UniProtKB-SubCell"/>
</dbReference>
<dbReference type="NCBIfam" id="TIGR02209">
    <property type="entry name" value="ftsL_broad"/>
    <property type="match status" value="1"/>
</dbReference>
<keyword evidence="13" id="KW-1185">Reference proteome</keyword>
<reference evidence="12 14" key="2">
    <citation type="submission" date="2018-04" db="EMBL/GenBank/DDBJ databases">
        <title>Genomic Encyclopedia of Type Strains, Phase IV (KMG-IV): sequencing the most valuable type-strain genomes for metagenomic binning, comparative biology and taxonomic classification.</title>
        <authorList>
            <person name="Goeker M."/>
        </authorList>
    </citation>
    <scope>NUCLEOTIDE SEQUENCE [LARGE SCALE GENOMIC DNA]</scope>
    <source>
        <strain evidence="12 14">DSM 28688</strain>
    </source>
</reference>
<comment type="function">
    <text evidence="8">Essential cell division protein. May link together the upstream cell division proteins, which are predominantly cytoplasmic, with the downstream cell division proteins, which are predominantly periplasmic.</text>
</comment>
<sequence>MSAVTIEKTAQGRTRPADQVRVGVSRALRLSKQVFRSLAQRQVLITAGLAICLLVSATAVVFSSHQNRVLFSELASLQEQRDAYQREWSQLLLEQSALSSHSRVERRAVDTLNMTVPDRDDVVLVPSH</sequence>
<comment type="caution">
    <text evidence="11">The sequence shown here is derived from an EMBL/GenBank/DDBJ whole genome shotgun (WGS) entry which is preliminary data.</text>
</comment>
<dbReference type="Proteomes" id="UP000245887">
    <property type="component" value="Unassembled WGS sequence"/>
</dbReference>
<comment type="subcellular location">
    <subcellularLocation>
        <location evidence="8">Cell inner membrane</location>
        <topology evidence="8">Single-pass type II membrane protein</topology>
    </subcellularLocation>
    <subcellularLocation>
        <location evidence="1">Cell membrane</location>
        <topology evidence="1">Single-pass type II membrane protein</topology>
    </subcellularLocation>
    <text evidence="8">Localizes to the division septum where it forms a ring structure.</text>
</comment>
<dbReference type="Pfam" id="PF04999">
    <property type="entry name" value="FtsL"/>
    <property type="match status" value="1"/>
</dbReference>
<keyword evidence="3 8" id="KW-0132">Cell division</keyword>
<dbReference type="EMBL" id="NMPM01000041">
    <property type="protein sequence ID" value="PAV26046.1"/>
    <property type="molecule type" value="Genomic_DNA"/>
</dbReference>
<evidence type="ECO:0000313" key="14">
    <source>
        <dbReference type="Proteomes" id="UP000245887"/>
    </source>
</evidence>
<evidence type="ECO:0000256" key="3">
    <source>
        <dbReference type="ARBA" id="ARBA00022618"/>
    </source>
</evidence>
<comment type="subunit">
    <text evidence="8">Part of a complex composed of FtsB, FtsL and FtsQ.</text>
</comment>
<accession>A0A2A2I417</accession>
<keyword evidence="2 8" id="KW-1003">Cell membrane</keyword>
<keyword evidence="6 8" id="KW-0472">Membrane</keyword>
<evidence type="ECO:0000256" key="9">
    <source>
        <dbReference type="NCBIfam" id="TIGR02209"/>
    </source>
</evidence>
<gene>
    <name evidence="8 11" type="primary">ftsL</name>
    <name evidence="12" type="ORF">C8D92_10122</name>
    <name evidence="11" type="ORF">CF392_08025</name>
</gene>
<evidence type="ECO:0000256" key="7">
    <source>
        <dbReference type="ARBA" id="ARBA00023306"/>
    </source>
</evidence>
<dbReference type="InterPro" id="IPR011922">
    <property type="entry name" value="Cell_div_FtsL"/>
</dbReference>
<keyword evidence="4 8" id="KW-0812">Transmembrane</keyword>
<evidence type="ECO:0000256" key="10">
    <source>
        <dbReference type="SAM" id="Coils"/>
    </source>
</evidence>
<dbReference type="AlphaFoldDB" id="A0A2A2I417"/>
<dbReference type="PANTHER" id="PTHR37479">
    <property type="entry name" value="CELL DIVISION PROTEIN FTSL"/>
    <property type="match status" value="1"/>
</dbReference>
<evidence type="ECO:0000256" key="4">
    <source>
        <dbReference type="ARBA" id="ARBA00022692"/>
    </source>
</evidence>
<evidence type="ECO:0000313" key="11">
    <source>
        <dbReference type="EMBL" id="PAV26046.1"/>
    </source>
</evidence>
<dbReference type="GO" id="GO:0043093">
    <property type="term" value="P:FtsZ-dependent cytokinesis"/>
    <property type="evidence" value="ECO:0007669"/>
    <property type="project" value="UniProtKB-UniRule"/>
</dbReference>
<dbReference type="HAMAP" id="MF_00910">
    <property type="entry name" value="FtsL"/>
    <property type="match status" value="1"/>
</dbReference>